<reference evidence="3" key="1">
    <citation type="journal article" date="2013" name="J. Plant Res.">
        <title>Effect of fungi and light on seed germination of three Opuntia species from semiarid lands of central Mexico.</title>
        <authorList>
            <person name="Delgado-Sanchez P."/>
            <person name="Jimenez-Bremont J.F."/>
            <person name="Guerrero-Gonzalez Mde L."/>
            <person name="Flores J."/>
        </authorList>
    </citation>
    <scope>NUCLEOTIDE SEQUENCE</scope>
    <source>
        <tissue evidence="3">Cladode</tissue>
    </source>
</reference>
<name>A0A7C9CUP0_OPUST</name>
<sequence>MSSQLLCFFLGLVFLAASSQAEQLPNHGLNRRLLEQEPSPPTPRLPPIITRPPPTAATPPAPHFPGHKVHSPPPPTPRLPPIITRPPPLRPPTPRLPPIITRPPPIAATPPAPHFPGHKVHSPPPPAL</sequence>
<protein>
    <submittedName>
        <fullName evidence="3">Uncharacterized protein</fullName>
    </submittedName>
</protein>
<dbReference type="EMBL" id="GISG01055709">
    <property type="protein sequence ID" value="MBA4626267.1"/>
    <property type="molecule type" value="Transcribed_RNA"/>
</dbReference>
<keyword evidence="2" id="KW-0732">Signal</keyword>
<feature type="region of interest" description="Disordered" evidence="1">
    <location>
        <begin position="33"/>
        <end position="128"/>
    </location>
</feature>
<feature type="compositionally biased region" description="Pro residues" evidence="1">
    <location>
        <begin position="38"/>
        <end position="63"/>
    </location>
</feature>
<dbReference type="EMBL" id="GISG01055707">
    <property type="protein sequence ID" value="MBA4626266.1"/>
    <property type="molecule type" value="Transcribed_RNA"/>
</dbReference>
<organism evidence="3">
    <name type="scientific">Opuntia streptacantha</name>
    <name type="common">Prickly pear cactus</name>
    <name type="synonym">Opuntia cardona</name>
    <dbReference type="NCBI Taxonomy" id="393608"/>
    <lineage>
        <taxon>Eukaryota</taxon>
        <taxon>Viridiplantae</taxon>
        <taxon>Streptophyta</taxon>
        <taxon>Embryophyta</taxon>
        <taxon>Tracheophyta</taxon>
        <taxon>Spermatophyta</taxon>
        <taxon>Magnoliopsida</taxon>
        <taxon>eudicotyledons</taxon>
        <taxon>Gunneridae</taxon>
        <taxon>Pentapetalae</taxon>
        <taxon>Caryophyllales</taxon>
        <taxon>Cactineae</taxon>
        <taxon>Cactaceae</taxon>
        <taxon>Opuntioideae</taxon>
        <taxon>Opuntia</taxon>
    </lineage>
</organism>
<accession>A0A7C9CUP0</accession>
<evidence type="ECO:0000313" key="3">
    <source>
        <dbReference type="EMBL" id="MBA4626266.1"/>
    </source>
</evidence>
<reference evidence="3" key="2">
    <citation type="submission" date="2020-07" db="EMBL/GenBank/DDBJ databases">
        <authorList>
            <person name="Vera ALvarez R."/>
            <person name="Arias-Moreno D.M."/>
            <person name="Jimenez-Jacinto V."/>
            <person name="Jimenez-Bremont J.F."/>
            <person name="Swaminathan K."/>
            <person name="Moose S.P."/>
            <person name="Guerrero-Gonzalez M.L."/>
            <person name="Marino-Ramirez L."/>
            <person name="Landsman D."/>
            <person name="Rodriguez-Kessler M."/>
            <person name="Delgado-Sanchez P."/>
        </authorList>
    </citation>
    <scope>NUCLEOTIDE SEQUENCE</scope>
    <source>
        <tissue evidence="3">Cladode</tissue>
    </source>
</reference>
<feature type="chain" id="PRO_5036201197" evidence="2">
    <location>
        <begin position="22"/>
        <end position="128"/>
    </location>
</feature>
<evidence type="ECO:0000256" key="2">
    <source>
        <dbReference type="SAM" id="SignalP"/>
    </source>
</evidence>
<feature type="compositionally biased region" description="Pro residues" evidence="1">
    <location>
        <begin position="71"/>
        <end position="114"/>
    </location>
</feature>
<dbReference type="AlphaFoldDB" id="A0A7C9CUP0"/>
<proteinExistence type="predicted"/>
<evidence type="ECO:0000256" key="1">
    <source>
        <dbReference type="SAM" id="MobiDB-lite"/>
    </source>
</evidence>
<feature type="signal peptide" evidence="2">
    <location>
        <begin position="1"/>
        <end position="21"/>
    </location>
</feature>